<keyword evidence="2" id="KW-1185">Reference proteome</keyword>
<dbReference type="PROSITE" id="PS51257">
    <property type="entry name" value="PROKAR_LIPOPROTEIN"/>
    <property type="match status" value="1"/>
</dbReference>
<evidence type="ECO:0008006" key="3">
    <source>
        <dbReference type="Google" id="ProtNLM"/>
    </source>
</evidence>
<sequence length="151" mass="16874">MIKKQLLPLGLALVFFACKKDTKVNDPLLGKWYYARSVIYSGKDGKVLKQTEGDACEKKTYYEFLSGGVLNNEGYAQIGAKCESTGFGLDHYKYDASAKKMIAWFEENGADHPTYNEPVHSIAATQLELQWNQKDADGDGVADLYVNVYVK</sequence>
<dbReference type="AlphaFoldDB" id="A0A1G6TW09"/>
<organism evidence="1 2">
    <name type="scientific">Niabella drilacis (strain DSM 25811 / CCM 8410 / CCUG 62505 / LMG 26954 / E90)</name>
    <dbReference type="NCBI Taxonomy" id="1285928"/>
    <lineage>
        <taxon>Bacteria</taxon>
        <taxon>Pseudomonadati</taxon>
        <taxon>Bacteroidota</taxon>
        <taxon>Chitinophagia</taxon>
        <taxon>Chitinophagales</taxon>
        <taxon>Chitinophagaceae</taxon>
        <taxon>Niabella</taxon>
    </lineage>
</organism>
<dbReference type="OrthoDB" id="955014at2"/>
<dbReference type="Proteomes" id="UP000198757">
    <property type="component" value="Unassembled WGS sequence"/>
</dbReference>
<evidence type="ECO:0000313" key="1">
    <source>
        <dbReference type="EMBL" id="SDD33290.1"/>
    </source>
</evidence>
<dbReference type="RefSeq" id="WP_090390935.1">
    <property type="nucleotide sequence ID" value="NZ_FMZO01000008.1"/>
</dbReference>
<name>A0A1G6TW09_NIADE</name>
<evidence type="ECO:0000313" key="2">
    <source>
        <dbReference type="Proteomes" id="UP000198757"/>
    </source>
</evidence>
<protein>
    <recommendedName>
        <fullName evidence="3">Lipocalin-like domain-containing protein</fullName>
    </recommendedName>
</protein>
<accession>A0A1G6TW09</accession>
<dbReference type="EMBL" id="FMZO01000008">
    <property type="protein sequence ID" value="SDD33290.1"/>
    <property type="molecule type" value="Genomic_DNA"/>
</dbReference>
<gene>
    <name evidence="1" type="ORF">SAMN04487894_10857</name>
</gene>
<reference evidence="2" key="1">
    <citation type="submission" date="2016-10" db="EMBL/GenBank/DDBJ databases">
        <authorList>
            <person name="Varghese N."/>
            <person name="Submissions S."/>
        </authorList>
    </citation>
    <scope>NUCLEOTIDE SEQUENCE [LARGE SCALE GENOMIC DNA]</scope>
    <source>
        <strain evidence="2">DSM 25811 / CCM 8410 / LMG 26954 / E90</strain>
    </source>
</reference>
<proteinExistence type="predicted"/>